<evidence type="ECO:0000259" key="1">
    <source>
        <dbReference type="Pfam" id="PF06114"/>
    </source>
</evidence>
<accession>A0ABR9UEH1</accession>
<feature type="domain" description="IrrE N-terminal-like" evidence="1">
    <location>
        <begin position="75"/>
        <end position="178"/>
    </location>
</feature>
<dbReference type="InterPro" id="IPR010359">
    <property type="entry name" value="IrrE_HExxH"/>
</dbReference>
<keyword evidence="3" id="KW-1185">Reference proteome</keyword>
<organism evidence="2 3">
    <name type="scientific">Planktothrix mougeotii LEGE 06226</name>
    <dbReference type="NCBI Taxonomy" id="1828728"/>
    <lineage>
        <taxon>Bacteria</taxon>
        <taxon>Bacillati</taxon>
        <taxon>Cyanobacteriota</taxon>
        <taxon>Cyanophyceae</taxon>
        <taxon>Oscillatoriophycideae</taxon>
        <taxon>Oscillatoriales</taxon>
        <taxon>Microcoleaceae</taxon>
        <taxon>Planktothrix</taxon>
    </lineage>
</organism>
<dbReference type="EMBL" id="JADEWU010000041">
    <property type="protein sequence ID" value="MBE9144864.1"/>
    <property type="molecule type" value="Genomic_DNA"/>
</dbReference>
<protein>
    <submittedName>
        <fullName evidence="2">ImmA/IrrE family metallo-endopeptidase</fullName>
    </submittedName>
</protein>
<dbReference type="Proteomes" id="UP000640725">
    <property type="component" value="Unassembled WGS sequence"/>
</dbReference>
<dbReference type="RefSeq" id="WP_193870359.1">
    <property type="nucleotide sequence ID" value="NZ_JADEWU010000041.1"/>
</dbReference>
<comment type="caution">
    <text evidence="2">The sequence shown here is derived from an EMBL/GenBank/DDBJ whole genome shotgun (WGS) entry which is preliminary data.</text>
</comment>
<name>A0ABR9UEH1_9CYAN</name>
<evidence type="ECO:0000313" key="3">
    <source>
        <dbReference type="Proteomes" id="UP000640725"/>
    </source>
</evidence>
<reference evidence="2 3" key="1">
    <citation type="submission" date="2020-10" db="EMBL/GenBank/DDBJ databases">
        <authorList>
            <person name="Castelo-Branco R."/>
            <person name="Eusebio N."/>
            <person name="Adriana R."/>
            <person name="Vieira A."/>
            <person name="Brugerolle De Fraissinette N."/>
            <person name="Rezende De Castro R."/>
            <person name="Schneider M.P."/>
            <person name="Vasconcelos V."/>
            <person name="Leao P.N."/>
        </authorList>
    </citation>
    <scope>NUCLEOTIDE SEQUENCE [LARGE SCALE GENOMIC DNA]</scope>
    <source>
        <strain evidence="2 3">LEGE 06226</strain>
    </source>
</reference>
<evidence type="ECO:0000313" key="2">
    <source>
        <dbReference type="EMBL" id="MBE9144864.1"/>
    </source>
</evidence>
<proteinExistence type="predicted"/>
<dbReference type="Pfam" id="PF06114">
    <property type="entry name" value="Peptidase_M78"/>
    <property type="match status" value="1"/>
</dbReference>
<sequence length="201" mass="23136">MSVIKPYRHLSKQEIEAQAVSILKRVQEKRTRPLKWPLDAGCIAETLGLDMDCGNIPPDQQGEIAAMILPTERKIILNERSVVMSKGFEESCIAHEIGHWELHIDHNQLHQQQASFLCRAINNLQGIEWQAQYFASCLLMPTFKLEEAKKGRNLTKWPHLYAIKDELGVTISNLTHRLQQLEWIKIPKGTKEIYRGNAYPE</sequence>
<gene>
    <name evidence="2" type="ORF">IQ236_16805</name>
</gene>
<dbReference type="Gene3D" id="1.10.10.2910">
    <property type="match status" value="1"/>
</dbReference>